<evidence type="ECO:0000256" key="3">
    <source>
        <dbReference type="ARBA" id="ARBA00023163"/>
    </source>
</evidence>
<dbReference type="PROSITE" id="PS50043">
    <property type="entry name" value="HTH_LUXR_2"/>
    <property type="match status" value="1"/>
</dbReference>
<comment type="caution">
    <text evidence="5">The sequence shown here is derived from an EMBL/GenBank/DDBJ whole genome shotgun (WGS) entry which is preliminary data.</text>
</comment>
<sequence>MAAEGQTVWSLLTGVQQPVAETRLQDLLTCVASLYGYSHAGFVTLDRAGSELELILSNWDEDFTAAYEAQHLNRYSPIVRALKADPEPFVWTVESLFGYDPTEPETFEGPVQFLLGEQLCGGMFLPVHGLTGFCGAISFLGGRSSPSTAEINEMRCAGFALFGMLAAFRFEENRLNNPLSQREKDCLKLAMLGKTSSEIGSMISLSEYTVSQHLASATRKMGAANRTHAVAMAAQLGYLS</sequence>
<evidence type="ECO:0000256" key="1">
    <source>
        <dbReference type="ARBA" id="ARBA00023015"/>
    </source>
</evidence>
<keyword evidence="6" id="KW-1185">Reference proteome</keyword>
<evidence type="ECO:0000256" key="2">
    <source>
        <dbReference type="ARBA" id="ARBA00023125"/>
    </source>
</evidence>
<dbReference type="GO" id="GO:0003677">
    <property type="term" value="F:DNA binding"/>
    <property type="evidence" value="ECO:0007669"/>
    <property type="project" value="UniProtKB-KW"/>
</dbReference>
<dbReference type="Pfam" id="PF03472">
    <property type="entry name" value="Autoind_bind"/>
    <property type="match status" value="1"/>
</dbReference>
<dbReference type="OrthoDB" id="3170288at2"/>
<dbReference type="SUPFAM" id="SSF75516">
    <property type="entry name" value="Pheromone-binding domain of LuxR-like quorum-sensing transcription factors"/>
    <property type="match status" value="1"/>
</dbReference>
<evidence type="ECO:0000313" key="6">
    <source>
        <dbReference type="Proteomes" id="UP000324738"/>
    </source>
</evidence>
<dbReference type="Proteomes" id="UP000324738">
    <property type="component" value="Unassembled WGS sequence"/>
</dbReference>
<evidence type="ECO:0000259" key="4">
    <source>
        <dbReference type="PROSITE" id="PS50043"/>
    </source>
</evidence>
<dbReference type="InterPro" id="IPR036388">
    <property type="entry name" value="WH-like_DNA-bd_sf"/>
</dbReference>
<feature type="domain" description="HTH luxR-type" evidence="4">
    <location>
        <begin position="172"/>
        <end position="237"/>
    </location>
</feature>
<proteinExistence type="predicted"/>
<dbReference type="EMBL" id="VTWH01000005">
    <property type="protein sequence ID" value="KAA0968451.1"/>
    <property type="molecule type" value="Genomic_DNA"/>
</dbReference>
<dbReference type="InterPro" id="IPR005143">
    <property type="entry name" value="TF_LuxR_autoind-bd_dom"/>
</dbReference>
<dbReference type="SUPFAM" id="SSF46894">
    <property type="entry name" value="C-terminal effector domain of the bipartite response regulators"/>
    <property type="match status" value="1"/>
</dbReference>
<dbReference type="PANTHER" id="PTHR44688:SF16">
    <property type="entry name" value="DNA-BINDING TRANSCRIPTIONAL ACTIVATOR DEVR_DOSR"/>
    <property type="match status" value="1"/>
</dbReference>
<dbReference type="PANTHER" id="PTHR44688">
    <property type="entry name" value="DNA-BINDING TRANSCRIPTIONAL ACTIVATOR DEVR_DOSR"/>
    <property type="match status" value="1"/>
</dbReference>
<dbReference type="SMART" id="SM00421">
    <property type="entry name" value="HTH_LUXR"/>
    <property type="match status" value="1"/>
</dbReference>
<gene>
    <name evidence="5" type="ORF">FPY71_16270</name>
</gene>
<dbReference type="GO" id="GO:0006355">
    <property type="term" value="P:regulation of DNA-templated transcription"/>
    <property type="evidence" value="ECO:0007669"/>
    <property type="project" value="InterPro"/>
</dbReference>
<name>A0A5B0DRT0_9HYPH</name>
<keyword evidence="1" id="KW-0805">Transcription regulation</keyword>
<dbReference type="Gene3D" id="1.10.10.10">
    <property type="entry name" value="Winged helix-like DNA-binding domain superfamily/Winged helix DNA-binding domain"/>
    <property type="match status" value="1"/>
</dbReference>
<keyword evidence="2" id="KW-0238">DNA-binding</keyword>
<dbReference type="InterPro" id="IPR000792">
    <property type="entry name" value="Tscrpt_reg_LuxR_C"/>
</dbReference>
<protein>
    <submittedName>
        <fullName evidence="5">LuxR family transcriptional regulator</fullName>
    </submittedName>
</protein>
<dbReference type="PRINTS" id="PR00038">
    <property type="entry name" value="HTHLUXR"/>
</dbReference>
<dbReference type="Gene3D" id="3.30.450.80">
    <property type="entry name" value="Transcription factor LuxR-like, autoinducer-binding domain"/>
    <property type="match status" value="1"/>
</dbReference>
<accession>A0A5B0DRT0</accession>
<dbReference type="InterPro" id="IPR016032">
    <property type="entry name" value="Sig_transdc_resp-reg_C-effctor"/>
</dbReference>
<dbReference type="PROSITE" id="PS00622">
    <property type="entry name" value="HTH_LUXR_1"/>
    <property type="match status" value="1"/>
</dbReference>
<evidence type="ECO:0000313" key="5">
    <source>
        <dbReference type="EMBL" id="KAA0968451.1"/>
    </source>
</evidence>
<keyword evidence="3" id="KW-0804">Transcription</keyword>
<dbReference type="RefSeq" id="WP_149301400.1">
    <property type="nucleotide sequence ID" value="NZ_VTWH01000005.1"/>
</dbReference>
<dbReference type="InterPro" id="IPR036693">
    <property type="entry name" value="TF_LuxR_autoind-bd_dom_sf"/>
</dbReference>
<organism evidence="5 6">
    <name type="scientific">Aureimonas fodinaquatilis</name>
    <dbReference type="NCBI Taxonomy" id="2565783"/>
    <lineage>
        <taxon>Bacteria</taxon>
        <taxon>Pseudomonadati</taxon>
        <taxon>Pseudomonadota</taxon>
        <taxon>Alphaproteobacteria</taxon>
        <taxon>Hyphomicrobiales</taxon>
        <taxon>Aurantimonadaceae</taxon>
        <taxon>Aureimonas</taxon>
    </lineage>
</organism>
<dbReference type="AlphaFoldDB" id="A0A5B0DRT0"/>
<dbReference type="CDD" id="cd06170">
    <property type="entry name" value="LuxR_C_like"/>
    <property type="match status" value="1"/>
</dbReference>
<dbReference type="Pfam" id="PF00196">
    <property type="entry name" value="GerE"/>
    <property type="match status" value="1"/>
</dbReference>
<reference evidence="5 6" key="1">
    <citation type="submission" date="2019-08" db="EMBL/GenBank/DDBJ databases">
        <title>Aureimonas fodiniaquatilis sp. nov., isolated from a coal mine wastewater.</title>
        <authorList>
            <person name="Kim W."/>
        </authorList>
    </citation>
    <scope>NUCLEOTIDE SEQUENCE [LARGE SCALE GENOMIC DNA]</scope>
    <source>
        <strain evidence="5 6">CAU 1482</strain>
    </source>
</reference>